<evidence type="ECO:0000313" key="1">
    <source>
        <dbReference type="EMBL" id="MBA4673355.1"/>
    </source>
</evidence>
<dbReference type="AlphaFoldDB" id="A0A7C9AT72"/>
<name>A0A7C9AT72_OPUST</name>
<reference evidence="1" key="1">
    <citation type="journal article" date="2013" name="J. Plant Res.">
        <title>Effect of fungi and light on seed germination of three Opuntia species from semiarid lands of central Mexico.</title>
        <authorList>
            <person name="Delgado-Sanchez P."/>
            <person name="Jimenez-Bremont J.F."/>
            <person name="Guerrero-Gonzalez Mde L."/>
            <person name="Flores J."/>
        </authorList>
    </citation>
    <scope>NUCLEOTIDE SEQUENCE</scope>
    <source>
        <tissue evidence="1">Cladode</tissue>
    </source>
</reference>
<organism evidence="1">
    <name type="scientific">Opuntia streptacantha</name>
    <name type="common">Prickly pear cactus</name>
    <name type="synonym">Opuntia cardona</name>
    <dbReference type="NCBI Taxonomy" id="393608"/>
    <lineage>
        <taxon>Eukaryota</taxon>
        <taxon>Viridiplantae</taxon>
        <taxon>Streptophyta</taxon>
        <taxon>Embryophyta</taxon>
        <taxon>Tracheophyta</taxon>
        <taxon>Spermatophyta</taxon>
        <taxon>Magnoliopsida</taxon>
        <taxon>eudicotyledons</taxon>
        <taxon>Gunneridae</taxon>
        <taxon>Pentapetalae</taxon>
        <taxon>Caryophyllales</taxon>
        <taxon>Cactineae</taxon>
        <taxon>Cactaceae</taxon>
        <taxon>Opuntioideae</taxon>
        <taxon>Opuntia</taxon>
    </lineage>
</organism>
<proteinExistence type="predicted"/>
<reference evidence="1" key="2">
    <citation type="submission" date="2020-07" db="EMBL/GenBank/DDBJ databases">
        <authorList>
            <person name="Vera ALvarez R."/>
            <person name="Arias-Moreno D.M."/>
            <person name="Jimenez-Jacinto V."/>
            <person name="Jimenez-Bremont J.F."/>
            <person name="Swaminathan K."/>
            <person name="Moose S.P."/>
            <person name="Guerrero-Gonzalez M.L."/>
            <person name="Marino-Ramirez L."/>
            <person name="Landsman D."/>
            <person name="Rodriguez-Kessler M."/>
            <person name="Delgado-Sanchez P."/>
        </authorList>
    </citation>
    <scope>NUCLEOTIDE SEQUENCE</scope>
    <source>
        <tissue evidence="1">Cladode</tissue>
    </source>
</reference>
<protein>
    <submittedName>
        <fullName evidence="1">Uncharacterized protein</fullName>
    </submittedName>
</protein>
<sequence>MRKLIYQRNGNRLVPSTSWFLRLSLMSWKEDLCWLLMLHGTTPFRARGEWQSILFKLRWIKSTLLLQNWRKIFLKHQLAPVFSTLLMRNIGILLSKRPCRLSQAPAQH</sequence>
<dbReference type="EMBL" id="GISG01258767">
    <property type="protein sequence ID" value="MBA4673355.1"/>
    <property type="molecule type" value="Transcribed_RNA"/>
</dbReference>
<accession>A0A7C9AT72</accession>